<dbReference type="RefSeq" id="WP_260980369.1">
    <property type="nucleotide sequence ID" value="NZ_BAAAPG010000001.1"/>
</dbReference>
<dbReference type="PROSITE" id="PS50893">
    <property type="entry name" value="ABC_TRANSPORTER_2"/>
    <property type="match status" value="1"/>
</dbReference>
<evidence type="ECO:0000256" key="3">
    <source>
        <dbReference type="ARBA" id="ARBA00022840"/>
    </source>
</evidence>
<evidence type="ECO:0000256" key="2">
    <source>
        <dbReference type="ARBA" id="ARBA00022741"/>
    </source>
</evidence>
<dbReference type="SUPFAM" id="SSF52540">
    <property type="entry name" value="P-loop containing nucleoside triphosphate hydrolases"/>
    <property type="match status" value="1"/>
</dbReference>
<keyword evidence="2" id="KW-0547">Nucleotide-binding</keyword>
<evidence type="ECO:0000313" key="5">
    <source>
        <dbReference type="EMBL" id="MBB5742340.1"/>
    </source>
</evidence>
<dbReference type="EMBL" id="JACHMU010000001">
    <property type="protein sequence ID" value="MBB5742340.1"/>
    <property type="molecule type" value="Genomic_DNA"/>
</dbReference>
<sequence>MTRPPLLRTDRLSFRRAGRMLIDGIDCTVEAGSLTALVGPNGAGKSTLLHLIASAETPTAGGMEIDGIDTRTMSRRARARFTALVEQQAQTELDLSVLDVVLLGRTPHLSMLGSPGPADVSIALSALRRAGAVELADRRFPQLSGGERQRVLLARALAQEPKLLLTDEPTNHLDIQAQLHTLALMRSLARGGTAILAALHDLTLAARHADQVIVVDRGRVVASGRPAETLTPDLIRHVYGVRADVVPHPVDGAPLIAFSLLEEDDARGWPSTSPVSSAG</sequence>
<dbReference type="Proteomes" id="UP000517712">
    <property type="component" value="Unassembled WGS sequence"/>
</dbReference>
<keyword evidence="6" id="KW-1185">Reference proteome</keyword>
<dbReference type="SMART" id="SM00382">
    <property type="entry name" value="AAA"/>
    <property type="match status" value="1"/>
</dbReference>
<dbReference type="CDD" id="cd03214">
    <property type="entry name" value="ABC_Iron-Siderophores_B12_Hemin"/>
    <property type="match status" value="1"/>
</dbReference>
<evidence type="ECO:0000313" key="6">
    <source>
        <dbReference type="Proteomes" id="UP000517712"/>
    </source>
</evidence>
<dbReference type="InterPro" id="IPR027417">
    <property type="entry name" value="P-loop_NTPase"/>
</dbReference>
<feature type="domain" description="ABC transporter" evidence="4">
    <location>
        <begin position="7"/>
        <end position="242"/>
    </location>
</feature>
<dbReference type="GO" id="GO:0016887">
    <property type="term" value="F:ATP hydrolysis activity"/>
    <property type="evidence" value="ECO:0007669"/>
    <property type="project" value="InterPro"/>
</dbReference>
<dbReference type="InterPro" id="IPR017871">
    <property type="entry name" value="ABC_transporter-like_CS"/>
</dbReference>
<comment type="caution">
    <text evidence="5">The sequence shown here is derived from an EMBL/GenBank/DDBJ whole genome shotgun (WGS) entry which is preliminary data.</text>
</comment>
<dbReference type="PROSITE" id="PS00211">
    <property type="entry name" value="ABC_TRANSPORTER_1"/>
    <property type="match status" value="1"/>
</dbReference>
<dbReference type="InterPro" id="IPR003593">
    <property type="entry name" value="AAA+_ATPase"/>
</dbReference>
<accession>A0A7W9CB52</accession>
<dbReference type="PANTHER" id="PTHR42794:SF2">
    <property type="entry name" value="ABC TRANSPORTER ATP-BINDING PROTEIN"/>
    <property type="match status" value="1"/>
</dbReference>
<keyword evidence="3 5" id="KW-0067">ATP-binding</keyword>
<dbReference type="PANTHER" id="PTHR42794">
    <property type="entry name" value="HEMIN IMPORT ATP-BINDING PROTEIN HMUV"/>
    <property type="match status" value="1"/>
</dbReference>
<reference evidence="5 6" key="1">
    <citation type="submission" date="2020-08" db="EMBL/GenBank/DDBJ databases">
        <title>Sequencing the genomes of 1000 actinobacteria strains.</title>
        <authorList>
            <person name="Klenk H.-P."/>
        </authorList>
    </citation>
    <scope>NUCLEOTIDE SEQUENCE [LARGE SCALE GENOMIC DNA]</scope>
    <source>
        <strain evidence="5 6">DSM 24823</strain>
    </source>
</reference>
<evidence type="ECO:0000256" key="1">
    <source>
        <dbReference type="ARBA" id="ARBA00022448"/>
    </source>
</evidence>
<dbReference type="InterPro" id="IPR003439">
    <property type="entry name" value="ABC_transporter-like_ATP-bd"/>
</dbReference>
<evidence type="ECO:0000259" key="4">
    <source>
        <dbReference type="PROSITE" id="PS50893"/>
    </source>
</evidence>
<keyword evidence="1" id="KW-0813">Transport</keyword>
<dbReference type="Gene3D" id="3.40.50.300">
    <property type="entry name" value="P-loop containing nucleotide triphosphate hydrolases"/>
    <property type="match status" value="1"/>
</dbReference>
<dbReference type="Pfam" id="PF00005">
    <property type="entry name" value="ABC_tran"/>
    <property type="match status" value="1"/>
</dbReference>
<protein>
    <submittedName>
        <fullName evidence="5">Iron complex transport system ATP-binding protein</fullName>
    </submittedName>
</protein>
<organism evidence="5 6">
    <name type="scientific">Microbacterium ginsengiterrae</name>
    <dbReference type="NCBI Taxonomy" id="546115"/>
    <lineage>
        <taxon>Bacteria</taxon>
        <taxon>Bacillati</taxon>
        <taxon>Actinomycetota</taxon>
        <taxon>Actinomycetes</taxon>
        <taxon>Micrococcales</taxon>
        <taxon>Microbacteriaceae</taxon>
        <taxon>Microbacterium</taxon>
    </lineage>
</organism>
<dbReference type="FunFam" id="3.40.50.300:FF:000134">
    <property type="entry name" value="Iron-enterobactin ABC transporter ATP-binding protein"/>
    <property type="match status" value="1"/>
</dbReference>
<gene>
    <name evidence="5" type="ORF">HD600_000837</name>
</gene>
<dbReference type="GO" id="GO:0005524">
    <property type="term" value="F:ATP binding"/>
    <property type="evidence" value="ECO:0007669"/>
    <property type="project" value="UniProtKB-KW"/>
</dbReference>
<dbReference type="AlphaFoldDB" id="A0A7W9CB52"/>
<proteinExistence type="predicted"/>
<name>A0A7W9CB52_9MICO</name>